<dbReference type="Proteomes" id="UP000194360">
    <property type="component" value="Unassembled WGS sequence"/>
</dbReference>
<dbReference type="STRING" id="2074.BG845_03182"/>
<dbReference type="OrthoDB" id="3397289at2"/>
<dbReference type="EMBL" id="MIGB01000016">
    <property type="protein sequence ID" value="OSY39585.1"/>
    <property type="molecule type" value="Genomic_DNA"/>
</dbReference>
<evidence type="ECO:0000313" key="1">
    <source>
        <dbReference type="EMBL" id="OSY39585.1"/>
    </source>
</evidence>
<dbReference type="RefSeq" id="WP_085913417.1">
    <property type="nucleotide sequence ID" value="NZ_AP018920.1"/>
</dbReference>
<proteinExistence type="predicted"/>
<evidence type="ECO:0000313" key="2">
    <source>
        <dbReference type="Proteomes" id="UP000194360"/>
    </source>
</evidence>
<dbReference type="AlphaFoldDB" id="A0A1Y2MWN1"/>
<comment type="caution">
    <text evidence="1">The sequence shown here is derived from an EMBL/GenBank/DDBJ whole genome shotgun (WGS) entry which is preliminary data.</text>
</comment>
<protein>
    <submittedName>
        <fullName evidence="1">Uncharacterized protein</fullName>
    </submittedName>
</protein>
<sequence>MKGLWGRLFGRDPVPDAVADNLADEEAVVATAEVSGGGMLVVTSWGVWPPSGERIGWHEIAKAAWDKTSLVVTPTVAEPIGGAVELLTDARPIRYRLSEPGKVPQAVHERVTQSIRTRNRRDLPGGGAWVLQRKVPGQDGLVLQVRPDAGTDPVAARRLAEGLAQRLPGSP</sequence>
<accession>A0A1Y2MWN1</accession>
<gene>
    <name evidence="1" type="ORF">BG845_03182</name>
</gene>
<name>A0A1Y2MWN1_PSEAH</name>
<keyword evidence="2" id="KW-1185">Reference proteome</keyword>
<reference evidence="1 2" key="1">
    <citation type="submission" date="2016-09" db="EMBL/GenBank/DDBJ databases">
        <title>Pseudonocardia autotrophica DSM535, a candidate organism with high potential of specific P450 cytochromes.</title>
        <authorList>
            <person name="Grumaz C."/>
            <person name="Vainshtein Y."/>
            <person name="Kirstahler P."/>
            <person name="Sohn K."/>
        </authorList>
    </citation>
    <scope>NUCLEOTIDE SEQUENCE [LARGE SCALE GENOMIC DNA]</scope>
    <source>
        <strain evidence="1 2">DSM 535</strain>
    </source>
</reference>
<organism evidence="1 2">
    <name type="scientific">Pseudonocardia autotrophica</name>
    <name type="common">Amycolata autotrophica</name>
    <name type="synonym">Nocardia autotrophica</name>
    <dbReference type="NCBI Taxonomy" id="2074"/>
    <lineage>
        <taxon>Bacteria</taxon>
        <taxon>Bacillati</taxon>
        <taxon>Actinomycetota</taxon>
        <taxon>Actinomycetes</taxon>
        <taxon>Pseudonocardiales</taxon>
        <taxon>Pseudonocardiaceae</taxon>
        <taxon>Pseudonocardia</taxon>
    </lineage>
</organism>